<organism evidence="1 2">
    <name type="scientific">Cohnella endophytica</name>
    <dbReference type="NCBI Taxonomy" id="2419778"/>
    <lineage>
        <taxon>Bacteria</taxon>
        <taxon>Bacillati</taxon>
        <taxon>Bacillota</taxon>
        <taxon>Bacilli</taxon>
        <taxon>Bacillales</taxon>
        <taxon>Paenibacillaceae</taxon>
        <taxon>Cohnella</taxon>
    </lineage>
</organism>
<gene>
    <name evidence="1" type="ORF">D7Z26_02885</name>
</gene>
<keyword evidence="2" id="KW-1185">Reference proteome</keyword>
<proteinExistence type="predicted"/>
<dbReference type="OrthoDB" id="2078085at2"/>
<evidence type="ECO:0008006" key="3">
    <source>
        <dbReference type="Google" id="ProtNLM"/>
    </source>
</evidence>
<sequence>MGGHGGSFRLYIPESEKKGNVRRDEMERWGIPLLSDLSEAGPNDCLASMDGFGTNGKGTALKALQSLGKATPWYMNVSSRAVMSLSAEEIERRLRREGLPARIGDEGREGTRIQVTVWGLEAVGMKRVRSAGTSKTMKINEVKYRRFSTFASEQDIIPQEHPIWKPAERLSVRAIYALGLDFGQATIRLSDSGTICVTGISSVWPRISDEVQATRLRDLLQLHADRWEKESGSEVHATLGADPEFVLLSPSGRIVSASKFFAPEDDAGCDSVRLRGEKIWPLVELRPRPTPDPMSLTADVRRLLRVAAERTAGTLFSWHAGAMPVRGLPLGGHIHLSGVELTGERLRALDNAVGLPLRLLEPPAAGKRRPRYGTLGDVRRQPHGGFEYRTPPSWLVSPRLTLGAFALAKAAAEHSRELAASRPLDDDGVRDAFYEGDRTVLLPAVEAVYRAIQDTEIYAAHRAAIDFVFDAIARGRSWNENADIRLKWHIPIR</sequence>
<evidence type="ECO:0000313" key="2">
    <source>
        <dbReference type="Proteomes" id="UP000282076"/>
    </source>
</evidence>
<dbReference type="RefSeq" id="WP_120974567.1">
    <property type="nucleotide sequence ID" value="NZ_RBZM01000002.1"/>
</dbReference>
<reference evidence="1 2" key="1">
    <citation type="submission" date="2018-10" db="EMBL/GenBank/DDBJ databases">
        <title>Cohnella sp. M2MS4P-1, whole genome shotgun sequence.</title>
        <authorList>
            <person name="Tuo L."/>
        </authorList>
    </citation>
    <scope>NUCLEOTIDE SEQUENCE [LARGE SCALE GENOMIC DNA]</scope>
    <source>
        <strain evidence="1 2">M2MS4P-1</strain>
    </source>
</reference>
<protein>
    <recommendedName>
        <fullName evidence="3">Phage phiEco32-like COOH-NH2 ligase-type 2</fullName>
    </recommendedName>
</protein>
<comment type="caution">
    <text evidence="1">The sequence shown here is derived from an EMBL/GenBank/DDBJ whole genome shotgun (WGS) entry which is preliminary data.</text>
</comment>
<evidence type="ECO:0000313" key="1">
    <source>
        <dbReference type="EMBL" id="RKP56951.1"/>
    </source>
</evidence>
<accession>A0A494Y3T9</accession>
<dbReference type="AlphaFoldDB" id="A0A494Y3T9"/>
<dbReference type="EMBL" id="RBZM01000002">
    <property type="protein sequence ID" value="RKP56951.1"/>
    <property type="molecule type" value="Genomic_DNA"/>
</dbReference>
<dbReference type="Pfam" id="PF14395">
    <property type="entry name" value="COOH-NH2_lig"/>
    <property type="match status" value="1"/>
</dbReference>
<dbReference type="InterPro" id="IPR025681">
    <property type="entry name" value="COOH-NH2_lig"/>
</dbReference>
<name>A0A494Y3T9_9BACL</name>
<dbReference type="Proteomes" id="UP000282076">
    <property type="component" value="Unassembled WGS sequence"/>
</dbReference>